<evidence type="ECO:0000313" key="3">
    <source>
        <dbReference type="Proteomes" id="UP000653305"/>
    </source>
</evidence>
<name>A0A830CPN8_9LAMI</name>
<evidence type="ECO:0000259" key="1">
    <source>
        <dbReference type="Pfam" id="PF23622"/>
    </source>
</evidence>
<dbReference type="AlphaFoldDB" id="A0A830CPN8"/>
<dbReference type="InterPro" id="IPR032675">
    <property type="entry name" value="LRR_dom_sf"/>
</dbReference>
<dbReference type="Gene3D" id="3.80.10.10">
    <property type="entry name" value="Ribonuclease Inhibitor"/>
    <property type="match status" value="1"/>
</dbReference>
<proteinExistence type="predicted"/>
<sequence>MSDDVIEMIVSRLPVKKVFGLAILSSRFRYSWKFCRDLSFDRDFARNLSQNQFKNLVNTFFHMYLGTSADRFHLYFNATGEVNLVGYWIDRAVNLGIKVIELDFTPSDTEFLLSHELVDAENIKVMKLVNCELNFSLSSNGLSHLRELTFQNIRASPMVINKIFNNCLALTTLQLINCNFIFDLRIVTFKLKRFEKLVLKDCIDVISIVINAPTLRALHYHGKVCKFEFECELFRLYDVILDVAHPRRFHIFPHRKDMVNYFAYVETLTITSIFLELVVSPESFVNPSDIVVFLKKCPHIERIFIDLGQNALQSSVYWAFHGSKYLSECDVIFSFLKCIKVKGFTMKELPVTMARYFLKSARSLQHLILVKAKNFNSSETLTPEHHLRRGIQSNAVIEFYDYNKDVSIITPMHLKGI</sequence>
<reference evidence="2" key="1">
    <citation type="submission" date="2020-07" db="EMBL/GenBank/DDBJ databases">
        <title>Ethylene signaling mediates host invasion by parasitic plants.</title>
        <authorList>
            <person name="Yoshida S."/>
        </authorList>
    </citation>
    <scope>NUCLEOTIDE SEQUENCE</scope>
    <source>
        <strain evidence="2">Okayama</strain>
    </source>
</reference>
<protein>
    <submittedName>
        <fullName evidence="2">Putative fbd-associated F-box protein at1g61330</fullName>
    </submittedName>
</protein>
<feature type="domain" description="At1g61320/AtMIF1 LRR" evidence="1">
    <location>
        <begin position="80"/>
        <end position="273"/>
    </location>
</feature>
<dbReference type="PANTHER" id="PTHR34145">
    <property type="entry name" value="OS02G0105600 PROTEIN"/>
    <property type="match status" value="1"/>
</dbReference>
<keyword evidence="3" id="KW-1185">Reference proteome</keyword>
<gene>
    <name evidence="2" type="ORF">PHJA_002325000</name>
</gene>
<dbReference type="Proteomes" id="UP000653305">
    <property type="component" value="Unassembled WGS sequence"/>
</dbReference>
<dbReference type="InterPro" id="IPR053772">
    <property type="entry name" value="At1g61320/At1g61330-like"/>
</dbReference>
<dbReference type="EMBL" id="BMAC01000711">
    <property type="protein sequence ID" value="GFQ01811.1"/>
    <property type="molecule type" value="Genomic_DNA"/>
</dbReference>
<dbReference type="SUPFAM" id="SSF52058">
    <property type="entry name" value="L domain-like"/>
    <property type="match status" value="1"/>
</dbReference>
<dbReference type="PANTHER" id="PTHR34145:SF77">
    <property type="match status" value="1"/>
</dbReference>
<comment type="caution">
    <text evidence="2">The sequence shown here is derived from an EMBL/GenBank/DDBJ whole genome shotgun (WGS) entry which is preliminary data.</text>
</comment>
<dbReference type="Pfam" id="PF23622">
    <property type="entry name" value="LRR_At1g61320_AtMIF1"/>
    <property type="match status" value="1"/>
</dbReference>
<organism evidence="2 3">
    <name type="scientific">Phtheirospermum japonicum</name>
    <dbReference type="NCBI Taxonomy" id="374723"/>
    <lineage>
        <taxon>Eukaryota</taxon>
        <taxon>Viridiplantae</taxon>
        <taxon>Streptophyta</taxon>
        <taxon>Embryophyta</taxon>
        <taxon>Tracheophyta</taxon>
        <taxon>Spermatophyta</taxon>
        <taxon>Magnoliopsida</taxon>
        <taxon>eudicotyledons</taxon>
        <taxon>Gunneridae</taxon>
        <taxon>Pentapetalae</taxon>
        <taxon>asterids</taxon>
        <taxon>lamiids</taxon>
        <taxon>Lamiales</taxon>
        <taxon>Orobanchaceae</taxon>
        <taxon>Orobanchaceae incertae sedis</taxon>
        <taxon>Phtheirospermum</taxon>
    </lineage>
</organism>
<evidence type="ECO:0000313" key="2">
    <source>
        <dbReference type="EMBL" id="GFQ01811.1"/>
    </source>
</evidence>
<dbReference type="InterPro" id="IPR055357">
    <property type="entry name" value="LRR_At1g61320_AtMIF1"/>
</dbReference>
<dbReference type="OrthoDB" id="673865at2759"/>
<accession>A0A830CPN8</accession>